<evidence type="ECO:0000313" key="2">
    <source>
        <dbReference type="Proteomes" id="UP001501581"/>
    </source>
</evidence>
<name>A0ABN1TTY1_9ACTN</name>
<sequence length="281" mass="31664">MTLRSGAGVTGWAALRWLGGRWFTGRGPDGFSLLPVPIASALHMRQQRGTQVTQERISPRDLTVHEGVVLTTAVRSVFQGMRAASTDLDAAIVAEMAMFNDLVSRDELTRYVLAHGRFHGIARARSCLACLDENSWSPQEVRMRWIWLAAELPRPLCNTPVFTRDGHLVGVPDLLDEEAGLIGEYDGAHHLDVAQRRRDIQREAEFRRLGLEYVTMVAGEDPARVADRLRAARARCAHRAPSARAWSLEPPSWWIQTDSVVARRELYGTRHEHRLGHRRII</sequence>
<dbReference type="RefSeq" id="WP_343993065.1">
    <property type="nucleotide sequence ID" value="NZ_BAAALG010000006.1"/>
</dbReference>
<evidence type="ECO:0000313" key="1">
    <source>
        <dbReference type="EMBL" id="GAA1098962.1"/>
    </source>
</evidence>
<gene>
    <name evidence="1" type="ORF">GCM10009668_15650</name>
</gene>
<organism evidence="1 2">
    <name type="scientific">Nocardioides dubius</name>
    <dbReference type="NCBI Taxonomy" id="317019"/>
    <lineage>
        <taxon>Bacteria</taxon>
        <taxon>Bacillati</taxon>
        <taxon>Actinomycetota</taxon>
        <taxon>Actinomycetes</taxon>
        <taxon>Propionibacteriales</taxon>
        <taxon>Nocardioidaceae</taxon>
        <taxon>Nocardioides</taxon>
    </lineage>
</organism>
<proteinExistence type="predicted"/>
<dbReference type="Proteomes" id="UP001501581">
    <property type="component" value="Unassembled WGS sequence"/>
</dbReference>
<accession>A0ABN1TTY1</accession>
<evidence type="ECO:0008006" key="3">
    <source>
        <dbReference type="Google" id="ProtNLM"/>
    </source>
</evidence>
<protein>
    <recommendedName>
        <fullName evidence="3">DUF559 domain-containing protein</fullName>
    </recommendedName>
</protein>
<comment type="caution">
    <text evidence="1">The sequence shown here is derived from an EMBL/GenBank/DDBJ whole genome shotgun (WGS) entry which is preliminary data.</text>
</comment>
<reference evidence="1 2" key="1">
    <citation type="journal article" date="2019" name="Int. J. Syst. Evol. Microbiol.">
        <title>The Global Catalogue of Microorganisms (GCM) 10K type strain sequencing project: providing services to taxonomists for standard genome sequencing and annotation.</title>
        <authorList>
            <consortium name="The Broad Institute Genomics Platform"/>
            <consortium name="The Broad Institute Genome Sequencing Center for Infectious Disease"/>
            <person name="Wu L."/>
            <person name="Ma J."/>
        </authorList>
    </citation>
    <scope>NUCLEOTIDE SEQUENCE [LARGE SCALE GENOMIC DNA]</scope>
    <source>
        <strain evidence="1 2">JCM 13008</strain>
    </source>
</reference>
<keyword evidence="2" id="KW-1185">Reference proteome</keyword>
<dbReference type="EMBL" id="BAAALG010000006">
    <property type="protein sequence ID" value="GAA1098962.1"/>
    <property type="molecule type" value="Genomic_DNA"/>
</dbReference>